<dbReference type="InterPro" id="IPR002871">
    <property type="entry name" value="NIF_FeS_clus_asmbl_NifU_N"/>
</dbReference>
<dbReference type="Gene3D" id="3.90.1010.10">
    <property type="match status" value="1"/>
</dbReference>
<dbReference type="CDD" id="cd06664">
    <property type="entry name" value="IscU_like"/>
    <property type="match status" value="1"/>
</dbReference>
<name>A0A645D9W5_9ZZZZ</name>
<comment type="caution">
    <text evidence="2">The sequence shown here is derived from an EMBL/GenBank/DDBJ whole genome shotgun (WGS) entry which is preliminary data.</text>
</comment>
<accession>A0A645D9W5</accession>
<sequence length="164" mass="17585">MYNQKVVDYFMNPRNAGKLDDANAIGEVGNPTCGDVMKIYLKIDPGTEVIEDIRFETFGCAAAIATSSMVTELAKGKTIAEALKINNKDVAEALGGLPPVKLHCSLLAQEGIQAAVADYYMRRDGKLPEGLSFPGNCTACGGACGGHEEEEEERFVGEDHRVAE</sequence>
<evidence type="ECO:0000313" key="2">
    <source>
        <dbReference type="EMBL" id="MPM86320.1"/>
    </source>
</evidence>
<organism evidence="2">
    <name type="scientific">bioreactor metagenome</name>
    <dbReference type="NCBI Taxonomy" id="1076179"/>
    <lineage>
        <taxon>unclassified sequences</taxon>
        <taxon>metagenomes</taxon>
        <taxon>ecological metagenomes</taxon>
    </lineage>
</organism>
<feature type="domain" description="NIF system FeS cluster assembly NifU N-terminal" evidence="1">
    <location>
        <begin position="1"/>
        <end position="123"/>
    </location>
</feature>
<proteinExistence type="predicted"/>
<dbReference type="GO" id="GO:0005506">
    <property type="term" value="F:iron ion binding"/>
    <property type="evidence" value="ECO:0007669"/>
    <property type="project" value="InterPro"/>
</dbReference>
<dbReference type="GO" id="GO:0051536">
    <property type="term" value="F:iron-sulfur cluster binding"/>
    <property type="evidence" value="ECO:0007669"/>
    <property type="project" value="InterPro"/>
</dbReference>
<dbReference type="PANTHER" id="PTHR10093">
    <property type="entry name" value="IRON-SULFUR CLUSTER ASSEMBLY ENZYME NIFU HOMOLOG"/>
    <property type="match status" value="1"/>
</dbReference>
<dbReference type="EMBL" id="VSSQ01034391">
    <property type="protein sequence ID" value="MPM86320.1"/>
    <property type="molecule type" value="Genomic_DNA"/>
</dbReference>
<protein>
    <submittedName>
        <fullName evidence="2">Iron-sulfur cluster assembly scaffold protein IscU</fullName>
    </submittedName>
</protein>
<dbReference type="AlphaFoldDB" id="A0A645D9W5"/>
<dbReference type="GO" id="GO:0016226">
    <property type="term" value="P:iron-sulfur cluster assembly"/>
    <property type="evidence" value="ECO:0007669"/>
    <property type="project" value="InterPro"/>
</dbReference>
<gene>
    <name evidence="2" type="primary">iscU_24</name>
    <name evidence="2" type="ORF">SDC9_133409</name>
</gene>
<dbReference type="SUPFAM" id="SSF82649">
    <property type="entry name" value="SufE/NifU"/>
    <property type="match status" value="1"/>
</dbReference>
<reference evidence="2" key="1">
    <citation type="submission" date="2019-08" db="EMBL/GenBank/DDBJ databases">
        <authorList>
            <person name="Kucharzyk K."/>
            <person name="Murdoch R.W."/>
            <person name="Higgins S."/>
            <person name="Loffler F."/>
        </authorList>
    </citation>
    <scope>NUCLEOTIDE SEQUENCE</scope>
</reference>
<evidence type="ECO:0000259" key="1">
    <source>
        <dbReference type="Pfam" id="PF01592"/>
    </source>
</evidence>
<dbReference type="Pfam" id="PF01592">
    <property type="entry name" value="NifU_N"/>
    <property type="match status" value="1"/>
</dbReference>